<reference evidence="2 3" key="1">
    <citation type="submission" date="2019-02" db="EMBL/GenBank/DDBJ databases">
        <title>Deep-cultivation of Planctomycetes and their phenomic and genomic characterization uncovers novel biology.</title>
        <authorList>
            <person name="Wiegand S."/>
            <person name="Jogler M."/>
            <person name="Boedeker C."/>
            <person name="Pinto D."/>
            <person name="Vollmers J."/>
            <person name="Rivas-Marin E."/>
            <person name="Kohn T."/>
            <person name="Peeters S.H."/>
            <person name="Heuer A."/>
            <person name="Rast P."/>
            <person name="Oberbeckmann S."/>
            <person name="Bunk B."/>
            <person name="Jeske O."/>
            <person name="Meyerdierks A."/>
            <person name="Storesund J.E."/>
            <person name="Kallscheuer N."/>
            <person name="Luecker S."/>
            <person name="Lage O.M."/>
            <person name="Pohl T."/>
            <person name="Merkel B.J."/>
            <person name="Hornburger P."/>
            <person name="Mueller R.-W."/>
            <person name="Bruemmer F."/>
            <person name="Labrenz M."/>
            <person name="Spormann A.M."/>
            <person name="Op den Camp H."/>
            <person name="Overmann J."/>
            <person name="Amann R."/>
            <person name="Jetten M.S.M."/>
            <person name="Mascher T."/>
            <person name="Medema M.H."/>
            <person name="Devos D.P."/>
            <person name="Kaster A.-K."/>
            <person name="Ovreas L."/>
            <person name="Rohde M."/>
            <person name="Galperin M.Y."/>
            <person name="Jogler C."/>
        </authorList>
    </citation>
    <scope>NUCLEOTIDE SEQUENCE [LARGE SCALE GENOMIC DNA]</scope>
    <source>
        <strain evidence="2 3">ETA_A8</strain>
    </source>
</reference>
<feature type="coiled-coil region" evidence="1">
    <location>
        <begin position="144"/>
        <end position="171"/>
    </location>
</feature>
<accession>A0A517YF13</accession>
<dbReference type="KEGG" id="aagg:ETAA8_39310"/>
<sequence>MQVPRRSRNGQKRLCISRDYHTVRVDYAPVLKVGKPPEEQPKTARRLRTRVRKGEVVNAVKVARKYQTFLERPEVLGYQQAAKKFGVSKPVISTYLAILNRLPTSFVEWLENCPDKLVVAFFSERRLRPVTRIEGDQEKVNVLRALLNQCLGELEEENQALERLRALLETEVTPSDSEDSSFPPPRAFRAIQLD</sequence>
<evidence type="ECO:0000256" key="1">
    <source>
        <dbReference type="SAM" id="Coils"/>
    </source>
</evidence>
<keyword evidence="3" id="KW-1185">Reference proteome</keyword>
<protein>
    <submittedName>
        <fullName evidence="2">Uncharacterized protein</fullName>
    </submittedName>
</protein>
<evidence type="ECO:0000313" key="3">
    <source>
        <dbReference type="Proteomes" id="UP000315017"/>
    </source>
</evidence>
<proteinExistence type="predicted"/>
<name>A0A517YF13_9BACT</name>
<evidence type="ECO:0000313" key="2">
    <source>
        <dbReference type="EMBL" id="QDU28826.1"/>
    </source>
</evidence>
<gene>
    <name evidence="2" type="ORF">ETAA8_39310</name>
</gene>
<dbReference type="AlphaFoldDB" id="A0A517YF13"/>
<dbReference type="EMBL" id="CP036274">
    <property type="protein sequence ID" value="QDU28826.1"/>
    <property type="molecule type" value="Genomic_DNA"/>
</dbReference>
<organism evidence="2 3">
    <name type="scientific">Anatilimnocola aggregata</name>
    <dbReference type="NCBI Taxonomy" id="2528021"/>
    <lineage>
        <taxon>Bacteria</taxon>
        <taxon>Pseudomonadati</taxon>
        <taxon>Planctomycetota</taxon>
        <taxon>Planctomycetia</taxon>
        <taxon>Pirellulales</taxon>
        <taxon>Pirellulaceae</taxon>
        <taxon>Anatilimnocola</taxon>
    </lineage>
</organism>
<keyword evidence="1" id="KW-0175">Coiled coil</keyword>
<dbReference type="Proteomes" id="UP000315017">
    <property type="component" value="Chromosome"/>
</dbReference>